<keyword evidence="2 5" id="KW-0812">Transmembrane</keyword>
<evidence type="ECO:0000256" key="4">
    <source>
        <dbReference type="ARBA" id="ARBA00023136"/>
    </source>
</evidence>
<keyword evidence="4 5" id="KW-0472">Membrane</keyword>
<reference evidence="7 8" key="1">
    <citation type="submission" date="2016-11" db="EMBL/GenBank/DDBJ databases">
        <authorList>
            <person name="Jaros S."/>
            <person name="Januszkiewicz K."/>
            <person name="Wedrychowicz H."/>
        </authorList>
    </citation>
    <scope>NUCLEOTIDE SEQUENCE [LARGE SCALE GENOMIC DNA]</scope>
    <source>
        <strain evidence="7 8">DSM 14828</strain>
    </source>
</reference>
<dbReference type="RefSeq" id="WP_073272062.1">
    <property type="nucleotide sequence ID" value="NZ_FQTU01000021.1"/>
</dbReference>
<keyword evidence="3 5" id="KW-1133">Transmembrane helix</keyword>
<feature type="transmembrane region" description="Helical" evidence="5">
    <location>
        <begin position="216"/>
        <end position="239"/>
    </location>
</feature>
<evidence type="ECO:0000313" key="8">
    <source>
        <dbReference type="Proteomes" id="UP000184251"/>
    </source>
</evidence>
<feature type="transmembrane region" description="Helical" evidence="5">
    <location>
        <begin position="286"/>
        <end position="303"/>
    </location>
</feature>
<protein>
    <submittedName>
        <fullName evidence="7">ABC-2 type transport system permease protein</fullName>
    </submittedName>
</protein>
<evidence type="ECO:0000256" key="2">
    <source>
        <dbReference type="ARBA" id="ARBA00022692"/>
    </source>
</evidence>
<dbReference type="Proteomes" id="UP000184251">
    <property type="component" value="Unassembled WGS sequence"/>
</dbReference>
<dbReference type="STRING" id="1120975.SAMN02746064_02171"/>
<evidence type="ECO:0000256" key="1">
    <source>
        <dbReference type="ARBA" id="ARBA00004141"/>
    </source>
</evidence>
<gene>
    <name evidence="7" type="ORF">SAMN02746064_02171</name>
</gene>
<organism evidence="7 8">
    <name type="scientific">Alkalibacter saccharofermentans DSM 14828</name>
    <dbReference type="NCBI Taxonomy" id="1120975"/>
    <lineage>
        <taxon>Bacteria</taxon>
        <taxon>Bacillati</taxon>
        <taxon>Bacillota</taxon>
        <taxon>Clostridia</taxon>
        <taxon>Eubacteriales</taxon>
        <taxon>Eubacteriaceae</taxon>
        <taxon>Alkalibacter</taxon>
    </lineage>
</organism>
<dbReference type="InterPro" id="IPR013525">
    <property type="entry name" value="ABC2_TM"/>
</dbReference>
<evidence type="ECO:0000313" key="7">
    <source>
        <dbReference type="EMBL" id="SHF22832.1"/>
    </source>
</evidence>
<feature type="domain" description="ABC-2 type transporter transmembrane" evidence="6">
    <location>
        <begin position="19"/>
        <end position="361"/>
    </location>
</feature>
<name>A0A1M4ZYN7_9FIRM</name>
<dbReference type="OrthoDB" id="9771731at2"/>
<dbReference type="Pfam" id="PF12698">
    <property type="entry name" value="ABC2_membrane_3"/>
    <property type="match status" value="1"/>
</dbReference>
<proteinExistence type="predicted"/>
<dbReference type="EMBL" id="FQTU01000021">
    <property type="protein sequence ID" value="SHF22832.1"/>
    <property type="molecule type" value="Genomic_DNA"/>
</dbReference>
<dbReference type="GO" id="GO:0140359">
    <property type="term" value="F:ABC-type transporter activity"/>
    <property type="evidence" value="ECO:0007669"/>
    <property type="project" value="InterPro"/>
</dbReference>
<comment type="subcellular location">
    <subcellularLocation>
        <location evidence="1">Membrane</location>
        <topology evidence="1">Multi-pass membrane protein</topology>
    </subcellularLocation>
</comment>
<dbReference type="AlphaFoldDB" id="A0A1M4ZYN7"/>
<evidence type="ECO:0000259" key="6">
    <source>
        <dbReference type="Pfam" id="PF12698"/>
    </source>
</evidence>
<feature type="transmembrane region" description="Helical" evidence="5">
    <location>
        <begin position="20"/>
        <end position="38"/>
    </location>
</feature>
<accession>A0A1M4ZYN7</accession>
<feature type="transmembrane region" description="Helical" evidence="5">
    <location>
        <begin position="341"/>
        <end position="363"/>
    </location>
</feature>
<evidence type="ECO:0000256" key="3">
    <source>
        <dbReference type="ARBA" id="ARBA00022989"/>
    </source>
</evidence>
<dbReference type="GO" id="GO:0016020">
    <property type="term" value="C:membrane"/>
    <property type="evidence" value="ECO:0007669"/>
    <property type="project" value="UniProtKB-SubCell"/>
</dbReference>
<feature type="transmembrane region" description="Helical" evidence="5">
    <location>
        <begin position="169"/>
        <end position="196"/>
    </location>
</feature>
<dbReference type="InterPro" id="IPR052902">
    <property type="entry name" value="ABC-2_transporter"/>
</dbReference>
<sequence>MSFHIFKYSFRSMVKDKMALFWMLFFPIILATFFNLAFQNLTTGEGFQKVNIALTTENEMPMGLEDAMKDSGLFQIYYLTENQAKEQLSENSISGYIKNDGGLEMKILNSGINQSISKVFLDNYLQVSTTIYTIIEGNPEILQTDFLENIAYSEGHLEKTPVNNSMNPIVIYFYALLAMTCLFSAIAGCYSTALIQANQSPVAARINIAPTHKLKAFVSMTAATILFQMSSAMILIAYITQILKVEFGDKILHIVALCLVGCFTGTMFGTLFGAFTKFKSDIKDMLISNIVVIMCFFSGLMVLQMKYIVQQNAPIIGYINPANLITDGLYALYYYDTFERYYFNIGLLAFWGVVYCAISILVLRRQKYASI</sequence>
<feature type="transmembrane region" description="Helical" evidence="5">
    <location>
        <begin position="251"/>
        <end position="274"/>
    </location>
</feature>
<dbReference type="PANTHER" id="PTHR43027">
    <property type="entry name" value="DOXORUBICIN RESISTANCE ABC TRANSPORTER PERMEASE PROTEIN DRRC-RELATED"/>
    <property type="match status" value="1"/>
</dbReference>
<keyword evidence="8" id="KW-1185">Reference proteome</keyword>
<evidence type="ECO:0000256" key="5">
    <source>
        <dbReference type="SAM" id="Phobius"/>
    </source>
</evidence>
<dbReference type="PANTHER" id="PTHR43027:SF1">
    <property type="entry name" value="DOXORUBICIN RESISTANCE ABC TRANSPORTER PERMEASE PROTEIN DRRC-RELATED"/>
    <property type="match status" value="1"/>
</dbReference>